<accession>A0A1I5KDK5</accession>
<dbReference type="EMBL" id="RBXX01000002">
    <property type="protein sequence ID" value="RKT81963.1"/>
    <property type="molecule type" value="Genomic_DNA"/>
</dbReference>
<gene>
    <name evidence="1" type="ORF">ATL45_0202</name>
    <name evidence="2" type="ORF">SAMN05421805_12675</name>
</gene>
<evidence type="ECO:0000313" key="2">
    <source>
        <dbReference type="EMBL" id="SFO83089.1"/>
    </source>
</evidence>
<sequence length="140" mass="14965">MNVPIPPRQAAAELTAEAVLTPFDPVSGAALIAVGTYAGAETFHIQPEQLPKVLAGLDEVRAKYEFARDKAAQLGNFPAPAVDDVTTRAVQKFCERASGAEGSLFTTAEALIAWVEAFEKAVQAAIRDHQRIDEDNRMGG</sequence>
<name>A0A1I5KDK5_9PSEU</name>
<keyword evidence="4" id="KW-1185">Reference proteome</keyword>
<dbReference type="Proteomes" id="UP000270697">
    <property type="component" value="Unassembled WGS sequence"/>
</dbReference>
<proteinExistence type="predicted"/>
<dbReference type="AlphaFoldDB" id="A0A1I5KDK5"/>
<evidence type="ECO:0000313" key="1">
    <source>
        <dbReference type="EMBL" id="RKT81963.1"/>
    </source>
</evidence>
<organism evidence="2 3">
    <name type="scientific">Saccharopolyspora antimicrobica</name>
    <dbReference type="NCBI Taxonomy" id="455193"/>
    <lineage>
        <taxon>Bacteria</taxon>
        <taxon>Bacillati</taxon>
        <taxon>Actinomycetota</taxon>
        <taxon>Actinomycetes</taxon>
        <taxon>Pseudonocardiales</taxon>
        <taxon>Pseudonocardiaceae</taxon>
        <taxon>Saccharopolyspora</taxon>
    </lineage>
</organism>
<dbReference type="Proteomes" id="UP000199398">
    <property type="component" value="Unassembled WGS sequence"/>
</dbReference>
<evidence type="ECO:0000313" key="3">
    <source>
        <dbReference type="Proteomes" id="UP000199398"/>
    </source>
</evidence>
<dbReference type="OrthoDB" id="3699938at2"/>
<protein>
    <submittedName>
        <fullName evidence="2">Uncharacterized protein</fullName>
    </submittedName>
</protein>
<dbReference type="STRING" id="455193.SAMN05421805_12675"/>
<evidence type="ECO:0000313" key="4">
    <source>
        <dbReference type="Proteomes" id="UP000270697"/>
    </source>
</evidence>
<dbReference type="RefSeq" id="WP_093159886.1">
    <property type="nucleotide sequence ID" value="NZ_FOUP01000026.1"/>
</dbReference>
<reference evidence="1 4" key="2">
    <citation type="submission" date="2018-10" db="EMBL/GenBank/DDBJ databases">
        <title>Sequencing the genomes of 1000 actinobacteria strains.</title>
        <authorList>
            <person name="Klenk H.-P."/>
        </authorList>
    </citation>
    <scope>NUCLEOTIDE SEQUENCE [LARGE SCALE GENOMIC DNA]</scope>
    <source>
        <strain evidence="1 4">DSM 45119</strain>
    </source>
</reference>
<reference evidence="2 3" key="1">
    <citation type="submission" date="2016-10" db="EMBL/GenBank/DDBJ databases">
        <authorList>
            <person name="de Groot N.N."/>
        </authorList>
    </citation>
    <scope>NUCLEOTIDE SEQUENCE [LARGE SCALE GENOMIC DNA]</scope>
    <source>
        <strain evidence="2 3">CPCC 201259</strain>
    </source>
</reference>
<dbReference type="EMBL" id="FOUP01000026">
    <property type="protein sequence ID" value="SFO83089.1"/>
    <property type="molecule type" value="Genomic_DNA"/>
</dbReference>